<reference evidence="1 2" key="1">
    <citation type="submission" date="2016-10" db="EMBL/GenBank/DDBJ databases">
        <authorList>
            <person name="Varghese N."/>
            <person name="Submissions S."/>
        </authorList>
    </citation>
    <scope>NUCLEOTIDE SEQUENCE [LARGE SCALE GENOMIC DNA]</scope>
    <source>
        <strain evidence="1 2">DSM 13796</strain>
    </source>
</reference>
<dbReference type="Proteomes" id="UP000182762">
    <property type="component" value="Unassembled WGS sequence"/>
</dbReference>
<comment type="caution">
    <text evidence="1">The sequence shown here is derived from an EMBL/GenBank/DDBJ whole genome shotgun (WGS) entry which is preliminary data.</text>
</comment>
<organism evidence="1 2">
    <name type="scientific">Priestia endophytica DSM 13796</name>
    <dbReference type="NCBI Taxonomy" id="1121089"/>
    <lineage>
        <taxon>Bacteria</taxon>
        <taxon>Bacillati</taxon>
        <taxon>Bacillota</taxon>
        <taxon>Bacilli</taxon>
        <taxon>Bacillales</taxon>
        <taxon>Bacillaceae</taxon>
        <taxon>Priestia</taxon>
    </lineage>
</organism>
<evidence type="ECO:0008006" key="3">
    <source>
        <dbReference type="Google" id="ProtNLM"/>
    </source>
</evidence>
<evidence type="ECO:0000313" key="1">
    <source>
        <dbReference type="EMBL" id="SFQ45154.1"/>
    </source>
</evidence>
<sequence>MEANLYCIRCRDETPHIIFYINNKINTIECEECHRIQGIKIDIMKEFYKEIYERISTKPVRITQEYKQDLNKFLVRLPARAITKPYRLIRDLNDSRKFIKRFKN</sequence>
<protein>
    <recommendedName>
        <fullName evidence="3">Bh protein</fullName>
    </recommendedName>
</protein>
<gene>
    <name evidence="1" type="ORF">SAMN02745910_01406</name>
</gene>
<evidence type="ECO:0000313" key="2">
    <source>
        <dbReference type="Proteomes" id="UP000182762"/>
    </source>
</evidence>
<name>A0A1I5YLL0_9BACI</name>
<keyword evidence="2" id="KW-1185">Reference proteome</keyword>
<proteinExistence type="predicted"/>
<accession>A0A1I5YLL0</accession>
<dbReference type="EMBL" id="FOXX01000003">
    <property type="protein sequence ID" value="SFQ45154.1"/>
    <property type="molecule type" value="Genomic_DNA"/>
</dbReference>